<dbReference type="EMBL" id="JAEFBK010000010">
    <property type="protein sequence ID" value="KAG7559691.1"/>
    <property type="molecule type" value="Genomic_DNA"/>
</dbReference>
<proteinExistence type="predicted"/>
<feature type="coiled-coil region" evidence="1">
    <location>
        <begin position="183"/>
        <end position="217"/>
    </location>
</feature>
<organism evidence="2 3">
    <name type="scientific">Arabidopsis thaliana x Arabidopsis arenosa</name>
    <dbReference type="NCBI Taxonomy" id="1240361"/>
    <lineage>
        <taxon>Eukaryota</taxon>
        <taxon>Viridiplantae</taxon>
        <taxon>Streptophyta</taxon>
        <taxon>Embryophyta</taxon>
        <taxon>Tracheophyta</taxon>
        <taxon>Spermatophyta</taxon>
        <taxon>Magnoliopsida</taxon>
        <taxon>eudicotyledons</taxon>
        <taxon>Gunneridae</taxon>
        <taxon>Pentapetalae</taxon>
        <taxon>rosids</taxon>
        <taxon>malvids</taxon>
        <taxon>Brassicales</taxon>
        <taxon>Brassicaceae</taxon>
        <taxon>Camelineae</taxon>
        <taxon>Arabidopsis</taxon>
    </lineage>
</organism>
<dbReference type="PANTHER" id="PTHR46236">
    <property type="entry name" value="TRAF-LIKE SUPERFAMILY PROTEIN"/>
    <property type="match status" value="1"/>
</dbReference>
<dbReference type="InterPro" id="IPR050804">
    <property type="entry name" value="MCC"/>
</dbReference>
<gene>
    <name evidence="2" type="ORF">ISN45_Aa05g012790</name>
</gene>
<comment type="caution">
    <text evidence="2">The sequence shown here is derived from an EMBL/GenBank/DDBJ whole genome shotgun (WGS) entry which is preliminary data.</text>
</comment>
<dbReference type="AlphaFoldDB" id="A0A8T1ZN58"/>
<evidence type="ECO:0000313" key="3">
    <source>
        <dbReference type="Proteomes" id="UP000694240"/>
    </source>
</evidence>
<dbReference type="Proteomes" id="UP000694240">
    <property type="component" value="Chromosome 10"/>
</dbReference>
<name>A0A8T1ZN58_9BRAS</name>
<keyword evidence="1" id="KW-0175">Coiled coil</keyword>
<sequence>MLSYMGEEAHFWLDGKSFVHIYSEVISLSKLNAKEGGFLVNNEVKIVAEVDVLQAIGKLDVYEDSKEVTQPLKKIKLNGGAVSSHLQKEASLVDVNGFLVLPSQAEYVKRIFKKHPDMALEFRAKNQHMRTSSINLLLNIIETLCQSLQDLSIDDLGQAKLALTYLKYSGFKVDWLERKLEEVKEKKMEENIGKSRMQELEEELKVFKKKCSNIEALLEKEKTKVLAATRAPPLMLDDVV</sequence>
<keyword evidence="3" id="KW-1185">Reference proteome</keyword>
<protein>
    <recommendedName>
        <fullName evidence="4">MATH domain-containing protein</fullName>
    </recommendedName>
</protein>
<evidence type="ECO:0000313" key="2">
    <source>
        <dbReference type="EMBL" id="KAG7559691.1"/>
    </source>
</evidence>
<dbReference type="PANTHER" id="PTHR46236:SF11">
    <property type="entry name" value="TRAF-LIKE SUPERFAMILY PROTEIN"/>
    <property type="match status" value="1"/>
</dbReference>
<accession>A0A8T1ZN58</accession>
<evidence type="ECO:0008006" key="4">
    <source>
        <dbReference type="Google" id="ProtNLM"/>
    </source>
</evidence>
<reference evidence="2 3" key="1">
    <citation type="submission" date="2020-12" db="EMBL/GenBank/DDBJ databases">
        <title>Concerted genomic and epigenomic changes stabilize Arabidopsis allopolyploids.</title>
        <authorList>
            <person name="Chen Z."/>
        </authorList>
    </citation>
    <scope>NUCLEOTIDE SEQUENCE [LARGE SCALE GENOMIC DNA]</scope>
    <source>
        <strain evidence="2">Allo738</strain>
        <tissue evidence="2">Leaf</tissue>
    </source>
</reference>
<evidence type="ECO:0000256" key="1">
    <source>
        <dbReference type="SAM" id="Coils"/>
    </source>
</evidence>